<sequence>MKKIYLFGLIFTVISVSCQKKQINLYETQLNPLKVDLADISLNSSSSTIDLTKIQRLTPEQYTSLQLEKVKGLEGYELSDLCLGQTLLENKNGKIITIQVVTDGEITEYLLSYDKSGNLIDNLIVAYEDMVEYYSEVSSKIKSNEIIVQTINYTYDEINSDSGGTADTAITKYQISPEFKFISN</sequence>
<dbReference type="AlphaFoldDB" id="A0A212K2P5"/>
<dbReference type="RefSeq" id="WP_296943785.1">
    <property type="nucleotide sequence ID" value="NZ_LT599032.1"/>
</dbReference>
<dbReference type="PROSITE" id="PS51257">
    <property type="entry name" value="PROKAR_LIPOPROTEIN"/>
    <property type="match status" value="1"/>
</dbReference>
<reference evidence="1" key="1">
    <citation type="submission" date="2016-04" db="EMBL/GenBank/DDBJ databases">
        <authorList>
            <person name="Evans L.H."/>
            <person name="Alamgir A."/>
            <person name="Owens N."/>
            <person name="Weber N.D."/>
            <person name="Virtaneva K."/>
            <person name="Barbian K."/>
            <person name="Babar A."/>
            <person name="Rosenke K."/>
        </authorList>
    </citation>
    <scope>NUCLEOTIDE SEQUENCE</scope>
    <source>
        <strain evidence="1">86-1</strain>
    </source>
</reference>
<evidence type="ECO:0008006" key="2">
    <source>
        <dbReference type="Google" id="ProtNLM"/>
    </source>
</evidence>
<evidence type="ECO:0000313" key="1">
    <source>
        <dbReference type="EMBL" id="SBW05922.1"/>
    </source>
</evidence>
<organism evidence="1">
    <name type="scientific">uncultured Dysgonomonas sp</name>
    <dbReference type="NCBI Taxonomy" id="206096"/>
    <lineage>
        <taxon>Bacteria</taxon>
        <taxon>Pseudomonadati</taxon>
        <taxon>Bacteroidota</taxon>
        <taxon>Bacteroidia</taxon>
        <taxon>Bacteroidales</taxon>
        <taxon>Dysgonomonadaceae</taxon>
        <taxon>Dysgonomonas</taxon>
        <taxon>environmental samples</taxon>
    </lineage>
</organism>
<proteinExistence type="predicted"/>
<dbReference type="EMBL" id="FLUM01000003">
    <property type="protein sequence ID" value="SBW05922.1"/>
    <property type="molecule type" value="Genomic_DNA"/>
</dbReference>
<gene>
    <name evidence="1" type="ORF">KL86DYS1_31237</name>
</gene>
<accession>A0A212K2P5</accession>
<name>A0A212K2P5_9BACT</name>
<protein>
    <recommendedName>
        <fullName evidence="2">Lipoprotein</fullName>
    </recommendedName>
</protein>